<gene>
    <name evidence="2" type="ORF">CJ240_06605</name>
</gene>
<evidence type="ECO:0000313" key="3">
    <source>
        <dbReference type="Proteomes" id="UP000243201"/>
    </source>
</evidence>
<accession>A0ABX4URN9</accession>
<evidence type="ECO:0000256" key="1">
    <source>
        <dbReference type="SAM" id="MobiDB-lite"/>
    </source>
</evidence>
<comment type="caution">
    <text evidence="2">The sequence shown here is derived from an EMBL/GenBank/DDBJ whole genome shotgun (WGS) entry which is preliminary data.</text>
</comment>
<reference evidence="2 3" key="1">
    <citation type="submission" date="2017-09" db="EMBL/GenBank/DDBJ databases">
        <title>Bacterial strain isolated from the female urinary microbiota.</title>
        <authorList>
            <person name="Thomas-White K."/>
            <person name="Kumar N."/>
            <person name="Forster S."/>
            <person name="Putonti C."/>
            <person name="Lawley T."/>
            <person name="Wolfe A.J."/>
        </authorList>
    </citation>
    <scope>NUCLEOTIDE SEQUENCE [LARGE SCALE GENOMIC DNA]</scope>
    <source>
        <strain evidence="2 3">UMB0744</strain>
    </source>
</reference>
<dbReference type="RefSeq" id="WP_102184436.1">
    <property type="nucleotide sequence ID" value="NZ_PNGC01000002.1"/>
</dbReference>
<proteinExistence type="predicted"/>
<feature type="region of interest" description="Disordered" evidence="1">
    <location>
        <begin position="64"/>
        <end position="97"/>
    </location>
</feature>
<name>A0ABX4URN9_9ACTO</name>
<feature type="compositionally biased region" description="Pro residues" evidence="1">
    <location>
        <begin position="75"/>
        <end position="84"/>
    </location>
</feature>
<dbReference type="Proteomes" id="UP000243201">
    <property type="component" value="Unassembled WGS sequence"/>
</dbReference>
<keyword evidence="3" id="KW-1185">Reference proteome</keyword>
<evidence type="ECO:0000313" key="2">
    <source>
        <dbReference type="EMBL" id="PMB89433.1"/>
    </source>
</evidence>
<organism evidence="2 3">
    <name type="scientific">Varibaculum cambriense</name>
    <dbReference type="NCBI Taxonomy" id="184870"/>
    <lineage>
        <taxon>Bacteria</taxon>
        <taxon>Bacillati</taxon>
        <taxon>Actinomycetota</taxon>
        <taxon>Actinomycetes</taxon>
        <taxon>Actinomycetales</taxon>
        <taxon>Actinomycetaceae</taxon>
        <taxon>Varibaculum</taxon>
    </lineage>
</organism>
<protein>
    <submittedName>
        <fullName evidence="2">Uncharacterized protein</fullName>
    </submittedName>
</protein>
<sequence length="107" mass="11449">MENENQHPADIQIQPEGTYTTNLRGIIKTHATLKEAIAEIQTKAKAWDSPIPCTITTRAGTWPAIIPQEGNPQPTGTPPAPDYSPAPAAHPRLGGGKIVETIPLKPL</sequence>
<dbReference type="EMBL" id="PNGC01000002">
    <property type="protein sequence ID" value="PMB89433.1"/>
    <property type="molecule type" value="Genomic_DNA"/>
</dbReference>